<evidence type="ECO:0000313" key="3">
    <source>
        <dbReference type="Proteomes" id="UP000886885"/>
    </source>
</evidence>
<organism evidence="2 3">
    <name type="scientific">Populus tomentosa</name>
    <name type="common">Chinese white poplar</name>
    <dbReference type="NCBI Taxonomy" id="118781"/>
    <lineage>
        <taxon>Eukaryota</taxon>
        <taxon>Viridiplantae</taxon>
        <taxon>Streptophyta</taxon>
        <taxon>Embryophyta</taxon>
        <taxon>Tracheophyta</taxon>
        <taxon>Spermatophyta</taxon>
        <taxon>Magnoliopsida</taxon>
        <taxon>eudicotyledons</taxon>
        <taxon>Gunneridae</taxon>
        <taxon>Pentapetalae</taxon>
        <taxon>rosids</taxon>
        <taxon>fabids</taxon>
        <taxon>Malpighiales</taxon>
        <taxon>Salicaceae</taxon>
        <taxon>Saliceae</taxon>
        <taxon>Populus</taxon>
    </lineage>
</organism>
<comment type="caution">
    <text evidence="2">The sequence shown here is derived from an EMBL/GenBank/DDBJ whole genome shotgun (WGS) entry which is preliminary data.</text>
</comment>
<dbReference type="InterPro" id="IPR040294">
    <property type="entry name" value="Nodulin-rel_1/2"/>
</dbReference>
<gene>
    <name evidence="2" type="ORF">POTOM_029694</name>
</gene>
<feature type="compositionally biased region" description="Low complexity" evidence="1">
    <location>
        <begin position="86"/>
        <end position="102"/>
    </location>
</feature>
<name>A0A8X7Z9I4_POPTO</name>
<accession>A0A8X7Z9I4</accession>
<evidence type="ECO:0008006" key="4">
    <source>
        <dbReference type="Google" id="ProtNLM"/>
    </source>
</evidence>
<proteinExistence type="predicted"/>
<evidence type="ECO:0000256" key="1">
    <source>
        <dbReference type="SAM" id="MobiDB-lite"/>
    </source>
</evidence>
<dbReference type="AlphaFoldDB" id="A0A8X7Z9I4"/>
<reference evidence="2" key="1">
    <citation type="journal article" date="2020" name="bioRxiv">
        <title>Hybrid origin of Populus tomentosa Carr. identified through genome sequencing and phylogenomic analysis.</title>
        <authorList>
            <person name="An X."/>
            <person name="Gao K."/>
            <person name="Chen Z."/>
            <person name="Li J."/>
            <person name="Yang X."/>
            <person name="Yang X."/>
            <person name="Zhou J."/>
            <person name="Guo T."/>
            <person name="Zhao T."/>
            <person name="Huang S."/>
            <person name="Miao D."/>
            <person name="Khan W.U."/>
            <person name="Rao P."/>
            <person name="Ye M."/>
            <person name="Lei B."/>
            <person name="Liao W."/>
            <person name="Wang J."/>
            <person name="Ji L."/>
            <person name="Li Y."/>
            <person name="Guo B."/>
            <person name="Mustafa N.S."/>
            <person name="Li S."/>
            <person name="Yun Q."/>
            <person name="Keller S.R."/>
            <person name="Mao J."/>
            <person name="Zhang R."/>
            <person name="Strauss S.H."/>
        </authorList>
    </citation>
    <scope>NUCLEOTIDE SEQUENCE</scope>
    <source>
        <strain evidence="2">GM15</strain>
        <tissue evidence="2">Leaf</tissue>
    </source>
</reference>
<dbReference type="GO" id="GO:0010115">
    <property type="term" value="P:regulation of abscisic acid biosynthetic process"/>
    <property type="evidence" value="ECO:0007669"/>
    <property type="project" value="InterPro"/>
</dbReference>
<keyword evidence="3" id="KW-1185">Reference proteome</keyword>
<dbReference type="PANTHER" id="PTHR35098">
    <property type="entry name" value="EXPRESSED PROTEIN"/>
    <property type="match status" value="1"/>
</dbReference>
<dbReference type="Proteomes" id="UP000886885">
    <property type="component" value="Chromosome 8A"/>
</dbReference>
<dbReference type="OrthoDB" id="695806at2759"/>
<protein>
    <recommendedName>
        <fullName evidence="4">Nodulin-related protein 1</fullName>
    </recommendedName>
</protein>
<dbReference type="GO" id="GO:0009408">
    <property type="term" value="P:response to heat"/>
    <property type="evidence" value="ECO:0007669"/>
    <property type="project" value="InterPro"/>
</dbReference>
<sequence>MDSAPKDKPAEHDRQPSASELLVSAKLVSEAAQASFGNERDKIDKVKVAAAAEDLLEAASKYGKLEEKGLGQYIEKAENYLHHYHSSSQPTTTPSTTGSGHTAPVEKHESSVPPSTDGNDDKSGDGLGGAFKMAQGFFKQP</sequence>
<feature type="region of interest" description="Disordered" evidence="1">
    <location>
        <begin position="83"/>
        <end position="141"/>
    </location>
</feature>
<evidence type="ECO:0000313" key="2">
    <source>
        <dbReference type="EMBL" id="KAG6765644.1"/>
    </source>
</evidence>
<dbReference type="PANTHER" id="PTHR35098:SF1">
    <property type="entry name" value="NODULIN-RELATED PROTEIN 2"/>
    <property type="match status" value="1"/>
</dbReference>
<dbReference type="EMBL" id="JAAWWB010000015">
    <property type="protein sequence ID" value="KAG6765644.1"/>
    <property type="molecule type" value="Genomic_DNA"/>
</dbReference>